<protein>
    <submittedName>
        <fullName evidence="2">Uncharacterized protein</fullName>
    </submittedName>
</protein>
<comment type="caution">
    <text evidence="2">The sequence shown here is derived from an EMBL/GenBank/DDBJ whole genome shotgun (WGS) entry which is preliminary data.</text>
</comment>
<dbReference type="EMBL" id="BSDZ01000008">
    <property type="protein sequence ID" value="GLI60839.1"/>
    <property type="molecule type" value="Genomic_DNA"/>
</dbReference>
<evidence type="ECO:0000313" key="2">
    <source>
        <dbReference type="EMBL" id="GLI60839.1"/>
    </source>
</evidence>
<organism evidence="2 3">
    <name type="scientific">Volvox africanus</name>
    <dbReference type="NCBI Taxonomy" id="51714"/>
    <lineage>
        <taxon>Eukaryota</taxon>
        <taxon>Viridiplantae</taxon>
        <taxon>Chlorophyta</taxon>
        <taxon>core chlorophytes</taxon>
        <taxon>Chlorophyceae</taxon>
        <taxon>CS clade</taxon>
        <taxon>Chlamydomonadales</taxon>
        <taxon>Volvocaceae</taxon>
        <taxon>Volvox</taxon>
    </lineage>
</organism>
<keyword evidence="3" id="KW-1185">Reference proteome</keyword>
<reference evidence="2 3" key="1">
    <citation type="journal article" date="2023" name="IScience">
        <title>Expanded male sex-determining region conserved during the evolution of homothallism in the green alga Volvox.</title>
        <authorList>
            <person name="Yamamoto K."/>
            <person name="Matsuzaki R."/>
            <person name="Mahakham W."/>
            <person name="Heman W."/>
            <person name="Sekimoto H."/>
            <person name="Kawachi M."/>
            <person name="Minakuchi Y."/>
            <person name="Toyoda A."/>
            <person name="Nozaki H."/>
        </authorList>
    </citation>
    <scope>NUCLEOTIDE SEQUENCE [LARGE SCALE GENOMIC DNA]</scope>
    <source>
        <strain evidence="2 3">NIES-4468</strain>
    </source>
</reference>
<name>A0ABQ5RTQ5_9CHLO</name>
<gene>
    <name evidence="2" type="ORF">VaNZ11_003047</name>
</gene>
<proteinExistence type="predicted"/>
<evidence type="ECO:0000313" key="3">
    <source>
        <dbReference type="Proteomes" id="UP001165090"/>
    </source>
</evidence>
<evidence type="ECO:0000256" key="1">
    <source>
        <dbReference type="SAM" id="MobiDB-lite"/>
    </source>
</evidence>
<feature type="region of interest" description="Disordered" evidence="1">
    <location>
        <begin position="106"/>
        <end position="125"/>
    </location>
</feature>
<dbReference type="Proteomes" id="UP001165090">
    <property type="component" value="Unassembled WGS sequence"/>
</dbReference>
<accession>A0ABQ5RTQ5</accession>
<sequence length="321" mass="33750">MAASLAAAVSGTFDTRTRQRVMQDLVQAVVDRSVVEYCVRSLLLPIEQLQTAFLPPTVSSTTTIDALATGDSIMMPETPLCRVLSVVGLLIRCSMDHKVGGSIFSGSTGSGAPSGSDQELGGGSKGSDSCKAGVLDKYQGYDLLQTLLSGTNLQFGIAYIVSQLAALDGGPSYGLEDDSLAADGLLERARGARADGRGVSGGRYSSEAFHCLMWSFASWDAVNLLSVQFPLFSTAVVLKLSFRALRMVTAAAADLISQRQPRQQRQRGEAEAQAFQILAFSCGQLAVVSLSSLRALGGAHSCSSYNCGGQSRAYSSFTSRG</sequence>
<feature type="compositionally biased region" description="Low complexity" evidence="1">
    <location>
        <begin position="106"/>
        <end position="116"/>
    </location>
</feature>